<gene>
    <name evidence="1" type="ORF">EV646_105437</name>
</gene>
<dbReference type="AlphaFoldDB" id="A0A4R2IUW5"/>
<reference evidence="1 2" key="1">
    <citation type="journal article" date="2015" name="Stand. Genomic Sci.">
        <title>Genomic Encyclopedia of Bacterial and Archaeal Type Strains, Phase III: the genomes of soil and plant-associated and newly described type strains.</title>
        <authorList>
            <person name="Whitman W.B."/>
            <person name="Woyke T."/>
            <person name="Klenk H.P."/>
            <person name="Zhou Y."/>
            <person name="Lilburn T.G."/>
            <person name="Beck B.J."/>
            <person name="De Vos P."/>
            <person name="Vandamme P."/>
            <person name="Eisen J.A."/>
            <person name="Garrity G."/>
            <person name="Hugenholtz P."/>
            <person name="Kyrpides N.C."/>
        </authorList>
    </citation>
    <scope>NUCLEOTIDE SEQUENCE [LARGE SCALE GENOMIC DNA]</scope>
    <source>
        <strain evidence="1 2">VKM Ac-2541</strain>
    </source>
</reference>
<organism evidence="1 2">
    <name type="scientific">Kribbella antiqua</name>
    <dbReference type="NCBI Taxonomy" id="2512217"/>
    <lineage>
        <taxon>Bacteria</taxon>
        <taxon>Bacillati</taxon>
        <taxon>Actinomycetota</taxon>
        <taxon>Actinomycetes</taxon>
        <taxon>Propionibacteriales</taxon>
        <taxon>Kribbellaceae</taxon>
        <taxon>Kribbella</taxon>
    </lineage>
</organism>
<proteinExistence type="predicted"/>
<comment type="caution">
    <text evidence="1">The sequence shown here is derived from an EMBL/GenBank/DDBJ whole genome shotgun (WGS) entry which is preliminary data.</text>
</comment>
<dbReference type="Proteomes" id="UP000295573">
    <property type="component" value="Unassembled WGS sequence"/>
</dbReference>
<dbReference type="EMBL" id="SLWR01000005">
    <property type="protein sequence ID" value="TCO47878.1"/>
    <property type="molecule type" value="Genomic_DNA"/>
</dbReference>
<accession>A0A4R2IUW5</accession>
<name>A0A4R2IUW5_9ACTN</name>
<sequence length="96" mass="10262">MRGHGEERAIGSREVMTMTAPALPGTVDHGDPRTILGLGLPAHVLVRLDDSWAPAWLIGRPQCADGWVALVQCVDATGREQTIRLAPDRVTVANLG</sequence>
<evidence type="ECO:0000313" key="2">
    <source>
        <dbReference type="Proteomes" id="UP000295573"/>
    </source>
</evidence>
<evidence type="ECO:0000313" key="1">
    <source>
        <dbReference type="EMBL" id="TCO47878.1"/>
    </source>
</evidence>
<protein>
    <submittedName>
        <fullName evidence="1">Uncharacterized protein</fullName>
    </submittedName>
</protein>
<keyword evidence="2" id="KW-1185">Reference proteome</keyword>